<dbReference type="PROSITE" id="PS51635">
    <property type="entry name" value="PNPLA"/>
    <property type="match status" value="1"/>
</dbReference>
<dbReference type="Proteomes" id="UP000278756">
    <property type="component" value="Chromosome 1"/>
</dbReference>
<dbReference type="SUPFAM" id="SSF52151">
    <property type="entry name" value="FabD/lysophospholipase-like"/>
    <property type="match status" value="1"/>
</dbReference>
<feature type="short sequence motif" description="GXSXG" evidence="2">
    <location>
        <begin position="106"/>
        <end position="110"/>
    </location>
</feature>
<dbReference type="RefSeq" id="WP_126421894.1">
    <property type="nucleotide sequence ID" value="NZ_AP018827.1"/>
</dbReference>
<keyword evidence="2" id="KW-0442">Lipid degradation</keyword>
<evidence type="ECO:0000313" key="6">
    <source>
        <dbReference type="Proteomes" id="UP000278756"/>
    </source>
</evidence>
<proteinExistence type="predicted"/>
<feature type="short sequence motif" description="DGA/G" evidence="2">
    <location>
        <begin position="268"/>
        <end position="270"/>
    </location>
</feature>
<organism evidence="5 6">
    <name type="scientific">Asticcacaulis excentricus</name>
    <dbReference type="NCBI Taxonomy" id="78587"/>
    <lineage>
        <taxon>Bacteria</taxon>
        <taxon>Pseudomonadati</taxon>
        <taxon>Pseudomonadota</taxon>
        <taxon>Alphaproteobacteria</taxon>
        <taxon>Caulobacterales</taxon>
        <taxon>Caulobacteraceae</taxon>
        <taxon>Asticcacaulis</taxon>
    </lineage>
</organism>
<sequence>MLKRLVLIVMAFSLSGCLTLQRTETEYPRAADYQPVGFPNVRFSATDPNIPARLEADARKDMQLNGMQRFDVLALSGGGADGAFGAGVLAGWSKRGDRPQFRMVTGVSTGALIAPFAYLGPAYDEKLKDAYTSGVADSLTRSRGLLSLFTPGVLDSKALYALVSTYVDETMVRDIAREHLKGRRLLVGTTNLDAQTGVLWDLGEISAIAVRDGSAGKMREAIDLIRQVLVASSSVPAAFAPVMITVEPVPGGHGVPTGPRPFQEMHVDGGVTLPFFILPESMMNWTVPKGLISGGHIYVIINGKITPQPAITPYNALEIMGRSLDTLTKAQARGTLISLYAFAQRSQMEVSEVSLPDEFIEGGLLAFEKDSMRRVFYYGYQLGASDKLWKPDAPAN</sequence>
<dbReference type="GO" id="GO:0016042">
    <property type="term" value="P:lipid catabolic process"/>
    <property type="evidence" value="ECO:0007669"/>
    <property type="project" value="UniProtKB-UniRule"/>
</dbReference>
<reference evidence="6" key="2">
    <citation type="journal article" date="2017" name="Plant Physiol. Biochem.">
        <title>Differential oxidative and antioxidative response of duckweed Lemna minor toward plant growth promoting/inhibiting bacteria.</title>
        <authorList>
            <person name="Ishizawa H."/>
            <person name="Kuroda M."/>
            <person name="Morikawa M."/>
            <person name="Ike M."/>
        </authorList>
    </citation>
    <scope>NUCLEOTIDE SEQUENCE [LARGE SCALE GENOMIC DNA]</scope>
    <source>
        <strain evidence="6">M6</strain>
    </source>
</reference>
<keyword evidence="3" id="KW-0732">Signal</keyword>
<dbReference type="AlphaFoldDB" id="A0A3G9G595"/>
<accession>A0A3G9G595</accession>
<feature type="active site" description="Nucleophile" evidence="2">
    <location>
        <position position="108"/>
    </location>
</feature>
<evidence type="ECO:0000256" key="1">
    <source>
        <dbReference type="ARBA" id="ARBA00023098"/>
    </source>
</evidence>
<dbReference type="PROSITE" id="PS51257">
    <property type="entry name" value="PROKAR_LIPOPROTEIN"/>
    <property type="match status" value="1"/>
</dbReference>
<dbReference type="InterPro" id="IPR016035">
    <property type="entry name" value="Acyl_Trfase/lysoPLipase"/>
</dbReference>
<keyword evidence="1 2" id="KW-0443">Lipid metabolism</keyword>
<protein>
    <recommendedName>
        <fullName evidence="4">PNPLA domain-containing protein</fullName>
    </recommendedName>
</protein>
<feature type="signal peptide" evidence="3">
    <location>
        <begin position="1"/>
        <end position="22"/>
    </location>
</feature>
<evidence type="ECO:0000259" key="4">
    <source>
        <dbReference type="PROSITE" id="PS51635"/>
    </source>
</evidence>
<gene>
    <name evidence="5" type="ORF">EM6_1670</name>
</gene>
<dbReference type="Pfam" id="PF01734">
    <property type="entry name" value="Patatin"/>
    <property type="match status" value="1"/>
</dbReference>
<feature type="chain" id="PRO_5017946068" description="PNPLA domain-containing protein" evidence="3">
    <location>
        <begin position="23"/>
        <end position="396"/>
    </location>
</feature>
<evidence type="ECO:0000256" key="2">
    <source>
        <dbReference type="PROSITE-ProRule" id="PRU01161"/>
    </source>
</evidence>
<dbReference type="EMBL" id="AP018827">
    <property type="protein sequence ID" value="BBF81075.1"/>
    <property type="molecule type" value="Genomic_DNA"/>
</dbReference>
<keyword evidence="2" id="KW-0378">Hydrolase</keyword>
<evidence type="ECO:0000313" key="5">
    <source>
        <dbReference type="EMBL" id="BBF81075.1"/>
    </source>
</evidence>
<dbReference type="GO" id="GO:0016787">
    <property type="term" value="F:hydrolase activity"/>
    <property type="evidence" value="ECO:0007669"/>
    <property type="project" value="UniProtKB-UniRule"/>
</dbReference>
<feature type="domain" description="PNPLA" evidence="4">
    <location>
        <begin position="73"/>
        <end position="281"/>
    </location>
</feature>
<dbReference type="Gene3D" id="3.40.1090.10">
    <property type="entry name" value="Cytosolic phospholipase A2 catalytic domain"/>
    <property type="match status" value="1"/>
</dbReference>
<evidence type="ECO:0000256" key="3">
    <source>
        <dbReference type="SAM" id="SignalP"/>
    </source>
</evidence>
<reference evidence="6" key="1">
    <citation type="journal article" date="2017" name="Biotechnol. Biofuels">
        <title>Evaluation of environmental bacterial communities as a factor affecting the growth of duckweed Lemna minor.</title>
        <authorList>
            <person name="Ishizawa H."/>
            <person name="Kuroda M."/>
            <person name="Morikawa M."/>
            <person name="Ike M."/>
        </authorList>
    </citation>
    <scope>NUCLEOTIDE SEQUENCE [LARGE SCALE GENOMIC DNA]</scope>
    <source>
        <strain evidence="6">M6</strain>
    </source>
</reference>
<name>A0A3G9G595_9CAUL</name>
<dbReference type="InterPro" id="IPR002641">
    <property type="entry name" value="PNPLA_dom"/>
</dbReference>
<feature type="short sequence motif" description="GXGXXG" evidence="2">
    <location>
        <begin position="77"/>
        <end position="82"/>
    </location>
</feature>
<dbReference type="OrthoDB" id="323481at2"/>
<feature type="active site" description="Proton acceptor" evidence="2">
    <location>
        <position position="268"/>
    </location>
</feature>